<sequence>MRKTYGGKEKNDDDDEIKANLVTTSRNDAQNGKEQWSAQSPHVVESRNTSKVNVDTVLFPFHPRLPLSHIGNSIMMTIIGVGIGTLQNCGKEDIGRKEENRPAIIKGDIMYPNITSKKIMLRMRNSYEGEEGVGLSRTVNEQDKQPQYVHINMVYKLCLYFTTTHSYRMHNTKSDCTDSSLQEIARRMKILMVATEVRSTMTDIYKEKIMSQESFNHIEAVRKAFTTTVDYPHCSSLPVKFNVVFVLTNSQVLRLIASHSDAKDGSLVKIYRNTFLDGDTEKIIESKSELHCLGFCLNSEAFVCKSITFFPETHGCFLNSISSSTSKLIGNDEADFRVVYIERLQLKSVKKCSSSFHKIPWNQLILRGEAVLMNVSGGYENVFENLCNKPMERCSATNAMCVADVNCNYAYMHNGRCSTSSELRKKLPKVIERHCHDSDEANIGILFHEASKCLKNSNGMTIEATKLKECMQLCHTHPTKSCDAINFYANGRCELLNGLIETETINDRIPMKCRHFKLNVIAFSVNERMRSIDSKIRIPQKLRKSKRLRLQFPRKNNQQKIWTKPLFIDREADIKLNTVCHYDSIIVKDDLIYRNVIVVKLNAFVDKSREHFRNTKYAEIKPYGNIPYTAMKMGLRSKNKRQVMENNNFDLLQFSFLRYLTNHQTHDVLELVQSRSFSADVQSNT</sequence>
<dbReference type="PROSITE" id="PS50948">
    <property type="entry name" value="PAN"/>
    <property type="match status" value="1"/>
</dbReference>
<name>A0A0D8Y821_DICVI</name>
<keyword evidence="4" id="KW-1185">Reference proteome</keyword>
<reference evidence="4" key="2">
    <citation type="journal article" date="2016" name="Sci. Rep.">
        <title>Dictyocaulus viviparus genome, variome and transcriptome elucidate lungworm biology and support future intervention.</title>
        <authorList>
            <person name="McNulty S.N."/>
            <person name="Strube C."/>
            <person name="Rosa B.A."/>
            <person name="Martin J.C."/>
            <person name="Tyagi R."/>
            <person name="Choi Y.J."/>
            <person name="Wang Q."/>
            <person name="Hallsworth Pepin K."/>
            <person name="Zhang X."/>
            <person name="Ozersky P."/>
            <person name="Wilson R.K."/>
            <person name="Sternberg P.W."/>
            <person name="Gasser R.B."/>
            <person name="Mitreva M."/>
        </authorList>
    </citation>
    <scope>NUCLEOTIDE SEQUENCE [LARGE SCALE GENOMIC DNA]</scope>
    <source>
        <strain evidence="4">HannoverDv2000</strain>
    </source>
</reference>
<accession>A0A0D8Y821</accession>
<dbReference type="SUPFAM" id="SSF57414">
    <property type="entry name" value="Hairpin loop containing domain-like"/>
    <property type="match status" value="1"/>
</dbReference>
<dbReference type="OrthoDB" id="5825797at2759"/>
<gene>
    <name evidence="3" type="ORF">DICVIV_01429</name>
</gene>
<dbReference type="Gene3D" id="3.50.4.10">
    <property type="entry name" value="Hepatocyte Growth Factor"/>
    <property type="match status" value="1"/>
</dbReference>
<feature type="compositionally biased region" description="Polar residues" evidence="1">
    <location>
        <begin position="21"/>
        <end position="47"/>
    </location>
</feature>
<proteinExistence type="predicted"/>
<reference evidence="3 4" key="1">
    <citation type="submission" date="2013-11" db="EMBL/GenBank/DDBJ databases">
        <title>Draft genome of the bovine lungworm Dictyocaulus viviparus.</title>
        <authorList>
            <person name="Mitreva M."/>
        </authorList>
    </citation>
    <scope>NUCLEOTIDE SEQUENCE [LARGE SCALE GENOMIC DNA]</scope>
    <source>
        <strain evidence="3 4">HannoverDv2000</strain>
    </source>
</reference>
<dbReference type="InterPro" id="IPR052774">
    <property type="entry name" value="Celegans_DevNeuronal_Protein"/>
</dbReference>
<feature type="domain" description="Apple" evidence="2">
    <location>
        <begin position="262"/>
        <end position="345"/>
    </location>
</feature>
<evidence type="ECO:0000313" key="3">
    <source>
        <dbReference type="EMBL" id="KJH52337.1"/>
    </source>
</evidence>
<dbReference type="SMART" id="SM00473">
    <property type="entry name" value="PAN_AP"/>
    <property type="match status" value="1"/>
</dbReference>
<organism evidence="3 4">
    <name type="scientific">Dictyocaulus viviparus</name>
    <name type="common">Bovine lungworm</name>
    <dbReference type="NCBI Taxonomy" id="29172"/>
    <lineage>
        <taxon>Eukaryota</taxon>
        <taxon>Metazoa</taxon>
        <taxon>Ecdysozoa</taxon>
        <taxon>Nematoda</taxon>
        <taxon>Chromadorea</taxon>
        <taxon>Rhabditida</taxon>
        <taxon>Rhabditina</taxon>
        <taxon>Rhabditomorpha</taxon>
        <taxon>Strongyloidea</taxon>
        <taxon>Metastrongylidae</taxon>
        <taxon>Dictyocaulus</taxon>
    </lineage>
</organism>
<evidence type="ECO:0000259" key="2">
    <source>
        <dbReference type="PROSITE" id="PS50948"/>
    </source>
</evidence>
<feature type="compositionally biased region" description="Basic and acidic residues" evidence="1">
    <location>
        <begin position="1"/>
        <end position="11"/>
    </location>
</feature>
<dbReference type="AlphaFoldDB" id="A0A0D8Y821"/>
<dbReference type="Pfam" id="PF00024">
    <property type="entry name" value="PAN_1"/>
    <property type="match status" value="1"/>
</dbReference>
<dbReference type="EMBL" id="KN716166">
    <property type="protein sequence ID" value="KJH52337.1"/>
    <property type="molecule type" value="Genomic_DNA"/>
</dbReference>
<dbReference type="InterPro" id="IPR003609">
    <property type="entry name" value="Pan_app"/>
</dbReference>
<evidence type="ECO:0000256" key="1">
    <source>
        <dbReference type="SAM" id="MobiDB-lite"/>
    </source>
</evidence>
<feature type="region of interest" description="Disordered" evidence="1">
    <location>
        <begin position="1"/>
        <end position="47"/>
    </location>
</feature>
<dbReference type="PANTHER" id="PTHR47327:SF1">
    <property type="entry name" value="RE15579P"/>
    <property type="match status" value="1"/>
</dbReference>
<evidence type="ECO:0000313" key="4">
    <source>
        <dbReference type="Proteomes" id="UP000053766"/>
    </source>
</evidence>
<dbReference type="Proteomes" id="UP000053766">
    <property type="component" value="Unassembled WGS sequence"/>
</dbReference>
<dbReference type="GO" id="GO:0009653">
    <property type="term" value="P:anatomical structure morphogenesis"/>
    <property type="evidence" value="ECO:0007669"/>
    <property type="project" value="TreeGrafter"/>
</dbReference>
<dbReference type="PANTHER" id="PTHR47327">
    <property type="entry name" value="FI18240P1-RELATED"/>
    <property type="match status" value="1"/>
</dbReference>
<protein>
    <submittedName>
        <fullName evidence="3">PAN domain protein</fullName>
    </submittedName>
</protein>